<dbReference type="GO" id="GO:0019563">
    <property type="term" value="P:glycerol catabolic process"/>
    <property type="evidence" value="ECO:0007669"/>
    <property type="project" value="TreeGrafter"/>
</dbReference>
<keyword evidence="8" id="KW-1185">Reference proteome</keyword>
<dbReference type="Pfam" id="PF02782">
    <property type="entry name" value="FGGY_C"/>
    <property type="match status" value="1"/>
</dbReference>
<evidence type="ECO:0000256" key="4">
    <source>
        <dbReference type="ARBA" id="ARBA00022777"/>
    </source>
</evidence>
<evidence type="ECO:0000259" key="6">
    <source>
        <dbReference type="Pfam" id="PF02782"/>
    </source>
</evidence>
<dbReference type="RefSeq" id="WP_023860503.1">
    <property type="nucleotide sequence ID" value="NZ_AWWH01000197.1"/>
</dbReference>
<dbReference type="GO" id="GO:0004370">
    <property type="term" value="F:glycerol kinase activity"/>
    <property type="evidence" value="ECO:0007669"/>
    <property type="project" value="TreeGrafter"/>
</dbReference>
<feature type="domain" description="Carbohydrate kinase FGGY C-terminal" evidence="6">
    <location>
        <begin position="23"/>
        <end position="208"/>
    </location>
</feature>
<evidence type="ECO:0000256" key="1">
    <source>
        <dbReference type="ARBA" id="ARBA00009156"/>
    </source>
</evidence>
<dbReference type="PANTHER" id="PTHR10196:SF69">
    <property type="entry name" value="GLYCEROL KINASE"/>
    <property type="match status" value="1"/>
</dbReference>
<dbReference type="PANTHER" id="PTHR10196">
    <property type="entry name" value="SUGAR KINASE"/>
    <property type="match status" value="1"/>
</dbReference>
<comment type="similarity">
    <text evidence="1">Belongs to the FGGY kinase family.</text>
</comment>
<dbReference type="Gene3D" id="3.30.420.40">
    <property type="match status" value="1"/>
</dbReference>
<dbReference type="GO" id="GO:0005524">
    <property type="term" value="F:ATP binding"/>
    <property type="evidence" value="ECO:0007669"/>
    <property type="project" value="UniProtKB-KW"/>
</dbReference>
<organism evidence="7 8">
    <name type="scientific">Ligilactobacillus equi DPC 6820</name>
    <dbReference type="NCBI Taxonomy" id="1392007"/>
    <lineage>
        <taxon>Bacteria</taxon>
        <taxon>Bacillati</taxon>
        <taxon>Bacillota</taxon>
        <taxon>Bacilli</taxon>
        <taxon>Lactobacillales</taxon>
        <taxon>Lactobacillaceae</taxon>
        <taxon>Ligilactobacillus</taxon>
    </lineage>
</organism>
<dbReference type="SUPFAM" id="SSF53067">
    <property type="entry name" value="Actin-like ATPase domain"/>
    <property type="match status" value="1"/>
</dbReference>
<keyword evidence="4 7" id="KW-0418">Kinase</keyword>
<dbReference type="InterPro" id="IPR018485">
    <property type="entry name" value="FGGY_C"/>
</dbReference>
<dbReference type="InterPro" id="IPR018483">
    <property type="entry name" value="Carb_kinase_FGGY_CS"/>
</dbReference>
<dbReference type="PATRIC" id="fig|1392007.3.peg.1937"/>
<keyword evidence="2" id="KW-0808">Transferase</keyword>
<sequence>MLGDSQATLYAYGYYHQLSSFKVTFGTGSSVMLNLGPKLPANIDNQLNTSLAWSRDGQRQHVLEGNINYAGATITWLKDNLQLITSPSETEALALADSLQDETYLILAFSGLGAPYWLPNIQAAFVGMSRSSGKAELVKAALDSLSYQITDILDEFTHQYGQLDDLIHVDGGMIHNRYLMQSLSDFTQKAITCAATAELSSLGTALNALNLAPETTTKAPEELATLPILLIPNI</sequence>
<reference evidence="7 8" key="1">
    <citation type="journal article" date="2014" name="Genome Announc.">
        <title>The Genome of the Predominant Equine Lactobacillus Species, Lactobacillus equi, Is Reflective of Its Lifestyle Adaptations to an Herbivorous Host.</title>
        <authorList>
            <person name="O'Donnell M.M."/>
            <person name="Harris H.M."/>
            <person name="O'Toole P.W."/>
            <person name="Ross R.P."/>
        </authorList>
    </citation>
    <scope>NUCLEOTIDE SEQUENCE [LARGE SCALE GENOMIC DNA]</scope>
    <source>
        <strain evidence="7 8">DPC 6820</strain>
    </source>
</reference>
<dbReference type="EMBL" id="AWWH01000197">
    <property type="protein sequence ID" value="ETA73267.1"/>
    <property type="molecule type" value="Genomic_DNA"/>
</dbReference>
<dbReference type="InterPro" id="IPR043129">
    <property type="entry name" value="ATPase_NBD"/>
</dbReference>
<dbReference type="Proteomes" id="UP000018559">
    <property type="component" value="Unassembled WGS sequence"/>
</dbReference>
<comment type="caution">
    <text evidence="7">The sequence shown here is derived from an EMBL/GenBank/DDBJ whole genome shotgun (WGS) entry which is preliminary data.</text>
</comment>
<dbReference type="PROSITE" id="PS00445">
    <property type="entry name" value="FGGY_KINASES_2"/>
    <property type="match status" value="1"/>
</dbReference>
<dbReference type="GO" id="GO:0005829">
    <property type="term" value="C:cytosol"/>
    <property type="evidence" value="ECO:0007669"/>
    <property type="project" value="TreeGrafter"/>
</dbReference>
<keyword evidence="3" id="KW-0547">Nucleotide-binding</keyword>
<evidence type="ECO:0000256" key="3">
    <source>
        <dbReference type="ARBA" id="ARBA00022741"/>
    </source>
</evidence>
<name>V7HTM9_9LACO</name>
<protein>
    <submittedName>
        <fullName evidence="7">Glycerol kinase</fullName>
    </submittedName>
</protein>
<accession>V7HTM9</accession>
<proteinExistence type="inferred from homology"/>
<evidence type="ECO:0000313" key="8">
    <source>
        <dbReference type="Proteomes" id="UP000018559"/>
    </source>
</evidence>
<dbReference type="AlphaFoldDB" id="V7HTM9"/>
<evidence type="ECO:0000256" key="2">
    <source>
        <dbReference type="ARBA" id="ARBA00022679"/>
    </source>
</evidence>
<keyword evidence="5" id="KW-0067">ATP-binding</keyword>
<evidence type="ECO:0000256" key="5">
    <source>
        <dbReference type="ARBA" id="ARBA00022840"/>
    </source>
</evidence>
<gene>
    <name evidence="7" type="ORF">LEQ_1735</name>
</gene>
<evidence type="ECO:0000313" key="7">
    <source>
        <dbReference type="EMBL" id="ETA73267.1"/>
    </source>
</evidence>